<dbReference type="Gene3D" id="3.10.490.10">
    <property type="entry name" value="Gamma-glutamyl cyclotransferase-like"/>
    <property type="match status" value="1"/>
</dbReference>
<dbReference type="SUPFAM" id="SSF110857">
    <property type="entry name" value="Gamma-glutamyl cyclotransferase-like"/>
    <property type="match status" value="1"/>
</dbReference>
<dbReference type="InterPro" id="IPR036568">
    <property type="entry name" value="GGCT-like_sf"/>
</dbReference>
<reference evidence="2" key="1">
    <citation type="submission" date="2020-06" db="EMBL/GenBank/DDBJ databases">
        <authorList>
            <consortium name="Plant Systems Biology data submission"/>
        </authorList>
    </citation>
    <scope>NUCLEOTIDE SEQUENCE</scope>
    <source>
        <strain evidence="2">D6</strain>
    </source>
</reference>
<protein>
    <recommendedName>
        <fullName evidence="1">Gamma-glutamylcyclotransferase AIG2-like domain-containing protein</fullName>
    </recommendedName>
</protein>
<accession>A0A9N8E7S0</accession>
<dbReference type="Pfam" id="PF06094">
    <property type="entry name" value="GGACT"/>
    <property type="match status" value="1"/>
</dbReference>
<proteinExistence type="predicted"/>
<feature type="domain" description="Gamma-glutamylcyclotransferase AIG2-like" evidence="1">
    <location>
        <begin position="3"/>
        <end position="118"/>
    </location>
</feature>
<sequence>MRAQPATVAGAKLYLDSYPCLVFDDKNDDGTEPNNVKGWVFTADPLVFRAKIRHLNRVHGFQLDGAGLYQRTISTIKLDGPERSVGIPIGAKGDTLDAYIYHRPDCETDLRILSGDWLELPYTAGGEDEGF</sequence>
<evidence type="ECO:0000259" key="1">
    <source>
        <dbReference type="Pfam" id="PF06094"/>
    </source>
</evidence>
<name>A0A9N8E7S0_9STRA</name>
<keyword evidence="3" id="KW-1185">Reference proteome</keyword>
<gene>
    <name evidence="2" type="ORF">SEMRO_635_G179170.1</name>
</gene>
<comment type="caution">
    <text evidence="2">The sequence shown here is derived from an EMBL/GenBank/DDBJ whole genome shotgun (WGS) entry which is preliminary data.</text>
</comment>
<dbReference type="EMBL" id="CAICTM010000634">
    <property type="protein sequence ID" value="CAB9514156.1"/>
    <property type="molecule type" value="Genomic_DNA"/>
</dbReference>
<organism evidence="2 3">
    <name type="scientific">Seminavis robusta</name>
    <dbReference type="NCBI Taxonomy" id="568900"/>
    <lineage>
        <taxon>Eukaryota</taxon>
        <taxon>Sar</taxon>
        <taxon>Stramenopiles</taxon>
        <taxon>Ochrophyta</taxon>
        <taxon>Bacillariophyta</taxon>
        <taxon>Bacillariophyceae</taxon>
        <taxon>Bacillariophycidae</taxon>
        <taxon>Naviculales</taxon>
        <taxon>Naviculaceae</taxon>
        <taxon>Seminavis</taxon>
    </lineage>
</organism>
<dbReference type="AlphaFoldDB" id="A0A9N8E7S0"/>
<evidence type="ECO:0000313" key="3">
    <source>
        <dbReference type="Proteomes" id="UP001153069"/>
    </source>
</evidence>
<dbReference type="Proteomes" id="UP001153069">
    <property type="component" value="Unassembled WGS sequence"/>
</dbReference>
<evidence type="ECO:0000313" key="2">
    <source>
        <dbReference type="EMBL" id="CAB9514156.1"/>
    </source>
</evidence>
<dbReference type="InterPro" id="IPR009288">
    <property type="entry name" value="AIG2-like_dom"/>
</dbReference>